<dbReference type="Gene3D" id="2.30.110.10">
    <property type="entry name" value="Electron Transport, Fmn-binding Protein, Chain A"/>
    <property type="match status" value="1"/>
</dbReference>
<dbReference type="RefSeq" id="WP_191804040.1">
    <property type="nucleotide sequence ID" value="NZ_JACSQF010000011.1"/>
</dbReference>
<dbReference type="Pfam" id="PF01243">
    <property type="entry name" value="PNPOx_N"/>
    <property type="match status" value="1"/>
</dbReference>
<sequence length="135" mass="15135">MIHLTPEQRVFVTERHLATLTTLREDGSPHVVPVGFTWDPESGVVRITTNDTSVKALNAERLTPDGGHPRAAVCQVEGGRWITLEGTVSLSRDPDEVAEAVRRYTKRYKEPRVNPHRVVLRIVADKVMSSSYMAF</sequence>
<dbReference type="InterPro" id="IPR019920">
    <property type="entry name" value="F420-binding_dom_put"/>
</dbReference>
<feature type="domain" description="Pyridoxamine 5'-phosphate oxidase N-terminal" evidence="2">
    <location>
        <begin position="4"/>
        <end position="127"/>
    </location>
</feature>
<organism evidence="3 4">
    <name type="scientific">Oerskovia merdavium</name>
    <dbReference type="NCBI Taxonomy" id="2762227"/>
    <lineage>
        <taxon>Bacteria</taxon>
        <taxon>Bacillati</taxon>
        <taxon>Actinomycetota</taxon>
        <taxon>Actinomycetes</taxon>
        <taxon>Micrococcales</taxon>
        <taxon>Cellulomonadaceae</taxon>
        <taxon>Oerskovia</taxon>
    </lineage>
</organism>
<dbReference type="InterPro" id="IPR012349">
    <property type="entry name" value="Split_barrel_FMN-bd"/>
</dbReference>
<name>A0ABR8U065_9CELL</name>
<dbReference type="PANTHER" id="PTHR35176">
    <property type="entry name" value="HEME OXYGENASE HI_0854-RELATED"/>
    <property type="match status" value="1"/>
</dbReference>
<dbReference type="EMBL" id="JACSQF010000011">
    <property type="protein sequence ID" value="MBD7981431.1"/>
    <property type="molecule type" value="Genomic_DNA"/>
</dbReference>
<accession>A0ABR8U065</accession>
<comment type="caution">
    <text evidence="3">The sequence shown here is derived from an EMBL/GenBank/DDBJ whole genome shotgun (WGS) entry which is preliminary data.</text>
</comment>
<dbReference type="Proteomes" id="UP000655570">
    <property type="component" value="Unassembled WGS sequence"/>
</dbReference>
<evidence type="ECO:0000313" key="4">
    <source>
        <dbReference type="Proteomes" id="UP000655570"/>
    </source>
</evidence>
<keyword evidence="4" id="KW-1185">Reference proteome</keyword>
<reference evidence="3 4" key="1">
    <citation type="submission" date="2020-08" db="EMBL/GenBank/DDBJ databases">
        <title>A Genomic Blueprint of the Chicken Gut Microbiome.</title>
        <authorList>
            <person name="Gilroy R."/>
            <person name="Ravi A."/>
            <person name="Getino M."/>
            <person name="Pursley I."/>
            <person name="Horton D.L."/>
            <person name="Alikhan N.-F."/>
            <person name="Baker D."/>
            <person name="Gharbi K."/>
            <person name="Hall N."/>
            <person name="Watson M."/>
            <person name="Adriaenssens E.M."/>
            <person name="Foster-Nyarko E."/>
            <person name="Jarju S."/>
            <person name="Secka A."/>
            <person name="Antonio M."/>
            <person name="Oren A."/>
            <person name="Chaudhuri R."/>
            <person name="La Ragione R.M."/>
            <person name="Hildebrand F."/>
            <person name="Pallen M.J."/>
        </authorList>
    </citation>
    <scope>NUCLEOTIDE SEQUENCE [LARGE SCALE GENOMIC DNA]</scope>
    <source>
        <strain evidence="3 4">Sa2CUA9</strain>
    </source>
</reference>
<dbReference type="InterPro" id="IPR011576">
    <property type="entry name" value="Pyridox_Oxase_N"/>
</dbReference>
<proteinExistence type="predicted"/>
<dbReference type="PANTHER" id="PTHR35176:SF1">
    <property type="entry name" value="F420H(2)-DEPENDENT BILIVERDIN REDUCTASE"/>
    <property type="match status" value="1"/>
</dbReference>
<evidence type="ECO:0000259" key="2">
    <source>
        <dbReference type="Pfam" id="PF01243"/>
    </source>
</evidence>
<dbReference type="SUPFAM" id="SSF50475">
    <property type="entry name" value="FMN-binding split barrel"/>
    <property type="match status" value="1"/>
</dbReference>
<dbReference type="NCBIfam" id="TIGR03618">
    <property type="entry name" value="Rv1155_F420"/>
    <property type="match status" value="1"/>
</dbReference>
<protein>
    <submittedName>
        <fullName evidence="3">PPOX class F420-dependent oxidoreductase</fullName>
    </submittedName>
</protein>
<evidence type="ECO:0000256" key="1">
    <source>
        <dbReference type="ARBA" id="ARBA00023002"/>
    </source>
</evidence>
<evidence type="ECO:0000313" key="3">
    <source>
        <dbReference type="EMBL" id="MBD7981431.1"/>
    </source>
</evidence>
<gene>
    <name evidence="3" type="ORF">H9641_11990</name>
</gene>
<dbReference type="InterPro" id="IPR052019">
    <property type="entry name" value="F420H2_bilvrd_red/Heme_oxyg"/>
</dbReference>
<keyword evidence="1" id="KW-0560">Oxidoreductase</keyword>